<feature type="region of interest" description="Disordered" evidence="1">
    <location>
        <begin position="296"/>
        <end position="328"/>
    </location>
</feature>
<keyword evidence="4" id="KW-1185">Reference proteome</keyword>
<dbReference type="PANTHER" id="PTHR46732">
    <property type="entry name" value="ATP-DEPENDENT PROTEASE LA (LON) DOMAIN PROTEIN"/>
    <property type="match status" value="1"/>
</dbReference>
<sequence>MENKTMLRIIHNLLWSLFLLLQTCEGFVSTRPVGSISGNSRLFGLQEWREEAFETHFSLDSYQSSPTQQSQPPPIPVTVPILPFPFTDILLQGQRMQLNLYEQRFHELFDDVLNNHHGIVGMGLLAGGTGMITTLPLCEVESFTRFGYDDSWVDTQDGMGNGSIIVTIRAVGRAKIVEGELVQEEPFMKACVVEILDEDISIKGGGLKEKSGGDDKLQGELEPVALASLVAGNIESLMISVSSMEHRLNELKEKEDDGDKAKSNANGKQNEVKEEEGVMNRRLVNAQLEALFMQDTSEGVDDSDDSTMQDVEDDDDEEEEGVLGGENGDRMAQFREAFMSAKECCDYQGYVIQPTAGSDTPSTDKKNPARSPKDLTAISWACFCTGEKDNMQQNVFKIQALDMTSPLQRLHLGAALMRMEKKKLQAKLSLVGLREEDGSEDDEP</sequence>
<accession>B8CE41</accession>
<dbReference type="eggNOG" id="ENOG502RRBJ">
    <property type="taxonomic scope" value="Eukaryota"/>
</dbReference>
<dbReference type="PANTHER" id="PTHR46732:SF8">
    <property type="entry name" value="ATP-DEPENDENT PROTEASE LA (LON) DOMAIN PROTEIN"/>
    <property type="match status" value="1"/>
</dbReference>
<feature type="chain" id="PRO_5002866541" description="Lon N-terminal domain-containing protein" evidence="2">
    <location>
        <begin position="27"/>
        <end position="444"/>
    </location>
</feature>
<reference evidence="3 4" key="1">
    <citation type="journal article" date="2004" name="Science">
        <title>The genome of the diatom Thalassiosira pseudonana: ecology, evolution, and metabolism.</title>
        <authorList>
            <person name="Armbrust E.V."/>
            <person name="Berges J.A."/>
            <person name="Bowler C."/>
            <person name="Green B.R."/>
            <person name="Martinez D."/>
            <person name="Putnam N.H."/>
            <person name="Zhou S."/>
            <person name="Allen A.E."/>
            <person name="Apt K.E."/>
            <person name="Bechner M."/>
            <person name="Brzezinski M.A."/>
            <person name="Chaal B.K."/>
            <person name="Chiovitti A."/>
            <person name="Davis A.K."/>
            <person name="Demarest M.S."/>
            <person name="Detter J.C."/>
            <person name="Glavina T."/>
            <person name="Goodstein D."/>
            <person name="Hadi M.Z."/>
            <person name="Hellsten U."/>
            <person name="Hildebrand M."/>
            <person name="Jenkins B.D."/>
            <person name="Jurka J."/>
            <person name="Kapitonov V.V."/>
            <person name="Kroger N."/>
            <person name="Lau W.W."/>
            <person name="Lane T.W."/>
            <person name="Larimer F.W."/>
            <person name="Lippmeier J.C."/>
            <person name="Lucas S."/>
            <person name="Medina M."/>
            <person name="Montsant A."/>
            <person name="Obornik M."/>
            <person name="Parker M.S."/>
            <person name="Palenik B."/>
            <person name="Pazour G.J."/>
            <person name="Richardson P.M."/>
            <person name="Rynearson T.A."/>
            <person name="Saito M.A."/>
            <person name="Schwartz D.C."/>
            <person name="Thamatrakoln K."/>
            <person name="Valentin K."/>
            <person name="Vardi A."/>
            <person name="Wilkerson F.P."/>
            <person name="Rokhsar D.S."/>
        </authorList>
    </citation>
    <scope>NUCLEOTIDE SEQUENCE [LARGE SCALE GENOMIC DNA]</scope>
    <source>
        <strain evidence="3 4">CCMP1335</strain>
    </source>
</reference>
<dbReference type="KEGG" id="tps:THAPSDRAFT_25252"/>
<proteinExistence type="predicted"/>
<gene>
    <name evidence="3" type="ORF">THAPSDRAFT_25252</name>
</gene>
<dbReference type="HOGENOM" id="CLU_759646_0_0_1"/>
<feature type="region of interest" description="Disordered" evidence="1">
    <location>
        <begin position="251"/>
        <end position="275"/>
    </location>
</feature>
<evidence type="ECO:0000256" key="2">
    <source>
        <dbReference type="SAM" id="SignalP"/>
    </source>
</evidence>
<dbReference type="Proteomes" id="UP000001449">
    <property type="component" value="Chromosome 17"/>
</dbReference>
<feature type="compositionally biased region" description="Basic and acidic residues" evidence="1">
    <location>
        <begin position="251"/>
        <end position="262"/>
    </location>
</feature>
<protein>
    <recommendedName>
        <fullName evidence="5">Lon N-terminal domain-containing protein</fullName>
    </recommendedName>
</protein>
<feature type="signal peptide" evidence="2">
    <location>
        <begin position="1"/>
        <end position="26"/>
    </location>
</feature>
<dbReference type="InParanoid" id="B8CE41"/>
<reference evidence="3 4" key="2">
    <citation type="journal article" date="2008" name="Nature">
        <title>The Phaeodactylum genome reveals the evolutionary history of diatom genomes.</title>
        <authorList>
            <person name="Bowler C."/>
            <person name="Allen A.E."/>
            <person name="Badger J.H."/>
            <person name="Grimwood J."/>
            <person name="Jabbari K."/>
            <person name="Kuo A."/>
            <person name="Maheswari U."/>
            <person name="Martens C."/>
            <person name="Maumus F."/>
            <person name="Otillar R.P."/>
            <person name="Rayko E."/>
            <person name="Salamov A."/>
            <person name="Vandepoele K."/>
            <person name="Beszteri B."/>
            <person name="Gruber A."/>
            <person name="Heijde M."/>
            <person name="Katinka M."/>
            <person name="Mock T."/>
            <person name="Valentin K."/>
            <person name="Verret F."/>
            <person name="Berges J.A."/>
            <person name="Brownlee C."/>
            <person name="Cadoret J.P."/>
            <person name="Chiovitti A."/>
            <person name="Choi C.J."/>
            <person name="Coesel S."/>
            <person name="De Martino A."/>
            <person name="Detter J.C."/>
            <person name="Durkin C."/>
            <person name="Falciatore A."/>
            <person name="Fournet J."/>
            <person name="Haruta M."/>
            <person name="Huysman M.J."/>
            <person name="Jenkins B.D."/>
            <person name="Jiroutova K."/>
            <person name="Jorgensen R.E."/>
            <person name="Joubert Y."/>
            <person name="Kaplan A."/>
            <person name="Kroger N."/>
            <person name="Kroth P.G."/>
            <person name="La Roche J."/>
            <person name="Lindquist E."/>
            <person name="Lommer M."/>
            <person name="Martin-Jezequel V."/>
            <person name="Lopez P.J."/>
            <person name="Lucas S."/>
            <person name="Mangogna M."/>
            <person name="McGinnis K."/>
            <person name="Medlin L.K."/>
            <person name="Montsant A."/>
            <person name="Oudot-Le Secq M.P."/>
            <person name="Napoli C."/>
            <person name="Obornik M."/>
            <person name="Parker M.S."/>
            <person name="Petit J.L."/>
            <person name="Porcel B.M."/>
            <person name="Poulsen N."/>
            <person name="Robison M."/>
            <person name="Rychlewski L."/>
            <person name="Rynearson T.A."/>
            <person name="Schmutz J."/>
            <person name="Shapiro H."/>
            <person name="Siaut M."/>
            <person name="Stanley M."/>
            <person name="Sussman M.R."/>
            <person name="Taylor A.R."/>
            <person name="Vardi A."/>
            <person name="von Dassow P."/>
            <person name="Vyverman W."/>
            <person name="Willis A."/>
            <person name="Wyrwicz L.S."/>
            <person name="Rokhsar D.S."/>
            <person name="Weissenbach J."/>
            <person name="Armbrust E.V."/>
            <person name="Green B.R."/>
            <person name="Van de Peer Y."/>
            <person name="Grigoriev I.V."/>
        </authorList>
    </citation>
    <scope>NUCLEOTIDE SEQUENCE [LARGE SCALE GENOMIC DNA]</scope>
    <source>
        <strain evidence="3 4">CCMP1335</strain>
    </source>
</reference>
<evidence type="ECO:0000256" key="1">
    <source>
        <dbReference type="SAM" id="MobiDB-lite"/>
    </source>
</evidence>
<organism evidence="3 4">
    <name type="scientific">Thalassiosira pseudonana</name>
    <name type="common">Marine diatom</name>
    <name type="synonym">Cyclotella nana</name>
    <dbReference type="NCBI Taxonomy" id="35128"/>
    <lineage>
        <taxon>Eukaryota</taxon>
        <taxon>Sar</taxon>
        <taxon>Stramenopiles</taxon>
        <taxon>Ochrophyta</taxon>
        <taxon>Bacillariophyta</taxon>
        <taxon>Coscinodiscophyceae</taxon>
        <taxon>Thalassiosirophycidae</taxon>
        <taxon>Thalassiosirales</taxon>
        <taxon>Thalassiosiraceae</taxon>
        <taxon>Thalassiosira</taxon>
    </lineage>
</organism>
<evidence type="ECO:0000313" key="4">
    <source>
        <dbReference type="Proteomes" id="UP000001449"/>
    </source>
</evidence>
<evidence type="ECO:0008006" key="5">
    <source>
        <dbReference type="Google" id="ProtNLM"/>
    </source>
</evidence>
<dbReference type="AlphaFoldDB" id="B8CE41"/>
<dbReference type="PaxDb" id="35128-Thaps25252"/>
<dbReference type="OMA" id="RCKINEP"/>
<evidence type="ECO:0000313" key="3">
    <source>
        <dbReference type="EMBL" id="EED88204.1"/>
    </source>
</evidence>
<dbReference type="GeneID" id="7444205"/>
<dbReference type="RefSeq" id="XP_002294370.1">
    <property type="nucleotide sequence ID" value="XM_002294334.1"/>
</dbReference>
<feature type="compositionally biased region" description="Acidic residues" evidence="1">
    <location>
        <begin position="298"/>
        <end position="321"/>
    </location>
</feature>
<dbReference type="EMBL" id="CM000651">
    <property type="protein sequence ID" value="EED88204.1"/>
    <property type="molecule type" value="Genomic_DNA"/>
</dbReference>
<name>B8CE41_THAPS</name>
<keyword evidence="2" id="KW-0732">Signal</keyword>